<name>A0ABW8Z650_9BURK</name>
<feature type="domain" description="Pseudouridine synthase II N-terminal" evidence="6">
    <location>
        <begin position="41"/>
        <end position="188"/>
    </location>
</feature>
<proteinExistence type="inferred from homology"/>
<comment type="similarity">
    <text evidence="2 5">Belongs to the pseudouridine synthase TruB family. Type 1 subfamily.</text>
</comment>
<gene>
    <name evidence="5 9" type="primary">truB</name>
    <name evidence="9" type="ORF">PQR63_09070</name>
</gene>
<evidence type="ECO:0000256" key="1">
    <source>
        <dbReference type="ARBA" id="ARBA00000385"/>
    </source>
</evidence>
<comment type="function">
    <text evidence="5">Responsible for synthesis of pseudouridine from uracil-55 in the psi GC loop of transfer RNAs.</text>
</comment>
<accession>A0ABW8Z650</accession>
<keyword evidence="10" id="KW-1185">Reference proteome</keyword>
<evidence type="ECO:0000259" key="6">
    <source>
        <dbReference type="Pfam" id="PF01509"/>
    </source>
</evidence>
<evidence type="ECO:0000313" key="10">
    <source>
        <dbReference type="Proteomes" id="UP001629214"/>
    </source>
</evidence>
<evidence type="ECO:0000259" key="8">
    <source>
        <dbReference type="Pfam" id="PF16198"/>
    </source>
</evidence>
<keyword evidence="3 5" id="KW-0819">tRNA processing</keyword>
<comment type="catalytic activity">
    <reaction evidence="1 5">
        <text>uridine(55) in tRNA = pseudouridine(55) in tRNA</text>
        <dbReference type="Rhea" id="RHEA:42532"/>
        <dbReference type="Rhea" id="RHEA-COMP:10101"/>
        <dbReference type="Rhea" id="RHEA-COMP:10102"/>
        <dbReference type="ChEBI" id="CHEBI:65314"/>
        <dbReference type="ChEBI" id="CHEBI:65315"/>
        <dbReference type="EC" id="5.4.99.25"/>
    </reaction>
</comment>
<dbReference type="Proteomes" id="UP001629214">
    <property type="component" value="Unassembled WGS sequence"/>
</dbReference>
<evidence type="ECO:0000259" key="7">
    <source>
        <dbReference type="Pfam" id="PF09157"/>
    </source>
</evidence>
<dbReference type="Pfam" id="PF01509">
    <property type="entry name" value="TruB_N"/>
    <property type="match status" value="1"/>
</dbReference>
<evidence type="ECO:0000256" key="3">
    <source>
        <dbReference type="ARBA" id="ARBA00022694"/>
    </source>
</evidence>
<feature type="domain" description="tRNA pseudouridylate synthase B C-terminal" evidence="8">
    <location>
        <begin position="189"/>
        <end position="246"/>
    </location>
</feature>
<dbReference type="InterPro" id="IPR032819">
    <property type="entry name" value="TruB_C"/>
</dbReference>
<dbReference type="PANTHER" id="PTHR13767">
    <property type="entry name" value="TRNA-PSEUDOURIDINE SYNTHASE"/>
    <property type="match status" value="1"/>
</dbReference>
<dbReference type="SUPFAM" id="SSF88697">
    <property type="entry name" value="PUA domain-like"/>
    <property type="match status" value="1"/>
</dbReference>
<dbReference type="EMBL" id="JAQQFR010000005">
    <property type="protein sequence ID" value="MFL9878532.1"/>
    <property type="molecule type" value="Genomic_DNA"/>
</dbReference>
<dbReference type="Gene3D" id="3.30.2350.10">
    <property type="entry name" value="Pseudouridine synthase"/>
    <property type="match status" value="1"/>
</dbReference>
<dbReference type="InterPro" id="IPR036974">
    <property type="entry name" value="PUA_sf"/>
</dbReference>
<evidence type="ECO:0000256" key="4">
    <source>
        <dbReference type="ARBA" id="ARBA00023235"/>
    </source>
</evidence>
<feature type="domain" description="tRNA pseudouridine synthase II TruB subfamily 1 C-terminal" evidence="7">
    <location>
        <begin position="250"/>
        <end position="312"/>
    </location>
</feature>
<organism evidence="9 10">
    <name type="scientific">Herbaspirillum rhizosphaerae</name>
    <dbReference type="NCBI Taxonomy" id="346179"/>
    <lineage>
        <taxon>Bacteria</taxon>
        <taxon>Pseudomonadati</taxon>
        <taxon>Pseudomonadota</taxon>
        <taxon>Betaproteobacteria</taxon>
        <taxon>Burkholderiales</taxon>
        <taxon>Oxalobacteraceae</taxon>
        <taxon>Herbaspirillum</taxon>
    </lineage>
</organism>
<evidence type="ECO:0000256" key="5">
    <source>
        <dbReference type="HAMAP-Rule" id="MF_01080"/>
    </source>
</evidence>
<dbReference type="CDD" id="cd21152">
    <property type="entry name" value="PUA_TruB_bacterial"/>
    <property type="match status" value="1"/>
</dbReference>
<feature type="active site" description="Nucleophile" evidence="5">
    <location>
        <position position="56"/>
    </location>
</feature>
<protein>
    <recommendedName>
        <fullName evidence="5">tRNA pseudouridine synthase B</fullName>
        <ecNumber evidence="5">5.4.99.25</ecNumber>
    </recommendedName>
    <alternativeName>
        <fullName evidence="5">tRNA pseudouridine(55) synthase</fullName>
        <shortName evidence="5">Psi55 synthase</shortName>
    </alternativeName>
    <alternativeName>
        <fullName evidence="5">tRNA pseudouridylate synthase</fullName>
    </alternativeName>
    <alternativeName>
        <fullName evidence="5">tRNA-uridine isomerase</fullName>
    </alternativeName>
</protein>
<reference evidence="9 10" key="1">
    <citation type="journal article" date="2024" name="Chem. Sci.">
        <title>Discovery of megapolipeptins by genome mining of a Burkholderiales bacteria collection.</title>
        <authorList>
            <person name="Paulo B.S."/>
            <person name="Recchia M.J.J."/>
            <person name="Lee S."/>
            <person name="Fergusson C.H."/>
            <person name="Romanowski S.B."/>
            <person name="Hernandez A."/>
            <person name="Krull N."/>
            <person name="Liu D.Y."/>
            <person name="Cavanagh H."/>
            <person name="Bos A."/>
            <person name="Gray C.A."/>
            <person name="Murphy B.T."/>
            <person name="Linington R.G."/>
            <person name="Eustaquio A.S."/>
        </authorList>
    </citation>
    <scope>NUCLEOTIDE SEQUENCE [LARGE SCALE GENOMIC DNA]</scope>
    <source>
        <strain evidence="9 10">RL21-008-BIB-B</strain>
    </source>
</reference>
<dbReference type="CDD" id="cd02573">
    <property type="entry name" value="PseudoU_synth_EcTruB"/>
    <property type="match status" value="1"/>
</dbReference>
<dbReference type="InterPro" id="IPR014780">
    <property type="entry name" value="tRNA_psdUridine_synth_TruB"/>
</dbReference>
<dbReference type="Pfam" id="PF09157">
    <property type="entry name" value="TruB-C_2"/>
    <property type="match status" value="1"/>
</dbReference>
<keyword evidence="4 5" id="KW-0413">Isomerase</keyword>
<dbReference type="RefSeq" id="WP_408167528.1">
    <property type="nucleotide sequence ID" value="NZ_JAQQFR010000005.1"/>
</dbReference>
<dbReference type="InterPro" id="IPR002501">
    <property type="entry name" value="PsdUridine_synth_N"/>
</dbReference>
<dbReference type="Pfam" id="PF16198">
    <property type="entry name" value="TruB_C_2"/>
    <property type="match status" value="1"/>
</dbReference>
<dbReference type="GO" id="GO:0160148">
    <property type="term" value="F:tRNA pseudouridine(55) synthase activity"/>
    <property type="evidence" value="ECO:0007669"/>
    <property type="project" value="UniProtKB-EC"/>
</dbReference>
<dbReference type="HAMAP" id="MF_01080">
    <property type="entry name" value="TruB_bact"/>
    <property type="match status" value="1"/>
</dbReference>
<dbReference type="PANTHER" id="PTHR13767:SF2">
    <property type="entry name" value="PSEUDOURIDYLATE SYNTHASE TRUB1"/>
    <property type="match status" value="1"/>
</dbReference>
<dbReference type="EC" id="5.4.99.25" evidence="5"/>
<dbReference type="SUPFAM" id="SSF55120">
    <property type="entry name" value="Pseudouridine synthase"/>
    <property type="match status" value="1"/>
</dbReference>
<evidence type="ECO:0000256" key="2">
    <source>
        <dbReference type="ARBA" id="ARBA00005642"/>
    </source>
</evidence>
<dbReference type="Gene3D" id="2.30.130.10">
    <property type="entry name" value="PUA domain"/>
    <property type="match status" value="1"/>
</dbReference>
<evidence type="ECO:0000313" key="9">
    <source>
        <dbReference type="EMBL" id="MFL9878532.1"/>
    </source>
</evidence>
<dbReference type="InterPro" id="IPR015947">
    <property type="entry name" value="PUA-like_sf"/>
</dbReference>
<comment type="caution">
    <text evidence="9">The sequence shown here is derived from an EMBL/GenBank/DDBJ whole genome shotgun (WGS) entry which is preliminary data.</text>
</comment>
<sequence length="317" mass="34372">MAHSSPSQPRPPKIPRVPVHGVLLLDKSVGWSSNDALIKAKRLLNALKAGHTGTLDPFATGLLPLCFGEATKFSQDLLEADKTYEAFVHLGIVTNTGDTEGEVLSTKPVDVSLAQIESALQQFRGEISQVPPMHSALKRDGKPLYEYARAGITLEREARKVTIHQLELLGYEAPFLRIRVMCSKGTYIRVLGEDIGALLGCGAHLNQLRRTGVGALTLEGSVTLDQFIAFEDSERAQALLPVDGLLTTFPAVMLTDVLTERFLHGQRLALGKEGIALPAESGRARVYQESNGRLLGTGLMQEFGILAPERLISTLSN</sequence>
<dbReference type="NCBIfam" id="TIGR00431">
    <property type="entry name" value="TruB"/>
    <property type="match status" value="1"/>
</dbReference>
<dbReference type="InterPro" id="IPR015240">
    <property type="entry name" value="tRNA_sdUridine_synth_fam1_C"/>
</dbReference>
<dbReference type="InterPro" id="IPR020103">
    <property type="entry name" value="PsdUridine_synth_cat_dom_sf"/>
</dbReference>